<dbReference type="InterPro" id="IPR036291">
    <property type="entry name" value="NAD(P)-bd_dom_sf"/>
</dbReference>
<evidence type="ECO:0000256" key="1">
    <source>
        <dbReference type="SAM" id="Phobius"/>
    </source>
</evidence>
<feature type="domain" description="NAD(P)-binding" evidence="2">
    <location>
        <begin position="27"/>
        <end position="208"/>
    </location>
</feature>
<dbReference type="GO" id="GO:0042602">
    <property type="term" value="F:riboflavin reductase (NADPH) activity"/>
    <property type="evidence" value="ECO:0007669"/>
    <property type="project" value="TreeGrafter"/>
</dbReference>
<dbReference type="GO" id="GO:0004074">
    <property type="term" value="F:biliverdin reductase [NAD(P)H] activity"/>
    <property type="evidence" value="ECO:0007669"/>
    <property type="project" value="TreeGrafter"/>
</dbReference>
<dbReference type="PANTHER" id="PTHR43355">
    <property type="entry name" value="FLAVIN REDUCTASE (NADPH)"/>
    <property type="match status" value="1"/>
</dbReference>
<dbReference type="Gene3D" id="3.40.50.720">
    <property type="entry name" value="NAD(P)-binding Rossmann-like Domain"/>
    <property type="match status" value="1"/>
</dbReference>
<protein>
    <submittedName>
        <fullName evidence="3">Flavin reductase (NADPH)</fullName>
    </submittedName>
</protein>
<feature type="transmembrane region" description="Helical" evidence="1">
    <location>
        <begin position="23"/>
        <end position="41"/>
    </location>
</feature>
<sequence length="222" mass="24766">MGITQGITHHQRTGNYEMTMSKIVIFGGTGMTGTCAVRYALEKGLKVRLMVRNEITVPEEFKSMVELVQGDVVNANEVENAVKDQELVCVVLGTRNDLKPTTVMSVGMMNIRKAMEKYNLLKVSVCLSSFLFFEPGKVPKMFTDLNIEHQRMLDILKASSLEFRAILPPHIADEPSGEFALAYDKPPNLSRTISKIDLGKFLIDSLFDDKHAKQVIGICTKP</sequence>
<dbReference type="SUPFAM" id="SSF51735">
    <property type="entry name" value="NAD(P)-binding Rossmann-fold domains"/>
    <property type="match status" value="1"/>
</dbReference>
<reference evidence="3" key="1">
    <citation type="submission" date="2021-05" db="EMBL/GenBank/DDBJ databases">
        <authorList>
            <person name="Alioto T."/>
            <person name="Alioto T."/>
            <person name="Gomez Garrido J."/>
        </authorList>
    </citation>
    <scope>NUCLEOTIDE SEQUENCE</scope>
</reference>
<name>A0A8D8BXI6_CULPI</name>
<keyword evidence="1" id="KW-1133">Transmembrane helix</keyword>
<dbReference type="Pfam" id="PF13460">
    <property type="entry name" value="NAD_binding_10"/>
    <property type="match status" value="1"/>
</dbReference>
<dbReference type="EMBL" id="HBUE01090236">
    <property type="protein sequence ID" value="CAG6481192.1"/>
    <property type="molecule type" value="Transcribed_RNA"/>
</dbReference>
<proteinExistence type="predicted"/>
<dbReference type="PANTHER" id="PTHR43355:SF2">
    <property type="entry name" value="FLAVIN REDUCTASE (NADPH)"/>
    <property type="match status" value="1"/>
</dbReference>
<keyword evidence="1" id="KW-0472">Membrane</keyword>
<accession>A0A8D8BXI6</accession>
<evidence type="ECO:0000259" key="2">
    <source>
        <dbReference type="Pfam" id="PF13460"/>
    </source>
</evidence>
<evidence type="ECO:0000313" key="3">
    <source>
        <dbReference type="EMBL" id="CAG6481192.1"/>
    </source>
</evidence>
<dbReference type="InterPro" id="IPR051606">
    <property type="entry name" value="Polyketide_Oxido-like"/>
</dbReference>
<dbReference type="AlphaFoldDB" id="A0A8D8BXI6"/>
<dbReference type="InterPro" id="IPR016040">
    <property type="entry name" value="NAD(P)-bd_dom"/>
</dbReference>
<organism evidence="3">
    <name type="scientific">Culex pipiens</name>
    <name type="common">House mosquito</name>
    <dbReference type="NCBI Taxonomy" id="7175"/>
    <lineage>
        <taxon>Eukaryota</taxon>
        <taxon>Metazoa</taxon>
        <taxon>Ecdysozoa</taxon>
        <taxon>Arthropoda</taxon>
        <taxon>Hexapoda</taxon>
        <taxon>Insecta</taxon>
        <taxon>Pterygota</taxon>
        <taxon>Neoptera</taxon>
        <taxon>Endopterygota</taxon>
        <taxon>Diptera</taxon>
        <taxon>Nematocera</taxon>
        <taxon>Culicoidea</taxon>
        <taxon>Culicidae</taxon>
        <taxon>Culicinae</taxon>
        <taxon>Culicini</taxon>
        <taxon>Culex</taxon>
        <taxon>Culex</taxon>
    </lineage>
</organism>
<dbReference type="EMBL" id="HBUE01090234">
    <property type="protein sequence ID" value="CAG6481190.1"/>
    <property type="molecule type" value="Transcribed_RNA"/>
</dbReference>
<keyword evidence="1" id="KW-0812">Transmembrane</keyword>